<dbReference type="KEGG" id="ccar:122148852"/>
<dbReference type="RefSeq" id="XP_042633113.1">
    <property type="nucleotide sequence ID" value="XM_042777179.1"/>
</dbReference>
<dbReference type="GeneID" id="122148852"/>
<dbReference type="Proteomes" id="UP001155660">
    <property type="component" value="Chromosome A19"/>
</dbReference>
<reference evidence="1" key="1">
    <citation type="submission" date="2025-08" db="UniProtKB">
        <authorList>
            <consortium name="RefSeq"/>
        </authorList>
    </citation>
    <scope>IDENTIFICATION</scope>
    <source>
        <tissue evidence="1">Muscle</tissue>
    </source>
</reference>
<accession>A0A9R0BFB3</accession>
<organism evidence="1">
    <name type="scientific">Cyprinus carpio</name>
    <name type="common">Common carp</name>
    <dbReference type="NCBI Taxonomy" id="7962"/>
    <lineage>
        <taxon>Eukaryota</taxon>
        <taxon>Metazoa</taxon>
        <taxon>Chordata</taxon>
        <taxon>Craniata</taxon>
        <taxon>Vertebrata</taxon>
        <taxon>Euteleostomi</taxon>
        <taxon>Actinopterygii</taxon>
        <taxon>Neopterygii</taxon>
        <taxon>Teleostei</taxon>
        <taxon>Ostariophysi</taxon>
        <taxon>Cypriniformes</taxon>
        <taxon>Cyprinidae</taxon>
        <taxon>Cyprininae</taxon>
        <taxon>Cyprinus</taxon>
    </lineage>
</organism>
<protein>
    <submittedName>
        <fullName evidence="1">Helicase SKI2W-like</fullName>
    </submittedName>
</protein>
<proteinExistence type="predicted"/>
<gene>
    <name evidence="1" type="primary">LOC122148852</name>
</gene>
<name>A0A9R0BFB3_CYPCA</name>
<dbReference type="AlphaFoldDB" id="A0A9R0BFB3"/>
<sequence>MDKTGLPPVGPDDLPLSLLEMGCSGRFELITHPLPKNRPLPPHSTLPHGLPPTCLDLKTEVEKRFLRDPAWLPVHDVDDAFHKFLKISARDREVESLLHCSLSPLHSGLSVVRDPTTGLIL</sequence>
<dbReference type="OrthoDB" id="64767at2759"/>
<evidence type="ECO:0000313" key="1">
    <source>
        <dbReference type="RefSeq" id="XP_042633113.1"/>
    </source>
</evidence>